<reference evidence="8" key="2">
    <citation type="submission" date="2025-08" db="UniProtKB">
        <authorList>
            <consortium name="RefSeq"/>
        </authorList>
    </citation>
    <scope>IDENTIFICATION</scope>
    <source>
        <tissue evidence="8">Leaf</tissue>
    </source>
</reference>
<dbReference type="AlphaFoldDB" id="A0A1S4BK69"/>
<keyword evidence="3" id="KW-0813">Transport</keyword>
<dbReference type="InterPro" id="IPR036865">
    <property type="entry name" value="CRAL-TRIO_dom_sf"/>
</dbReference>
<dbReference type="Gene3D" id="1.10.8.20">
    <property type="entry name" value="N-terminal domain of phosphatidylinositol transfer protein sec14p"/>
    <property type="match status" value="1"/>
</dbReference>
<dbReference type="SUPFAM" id="SSF52087">
    <property type="entry name" value="CRAL/TRIO domain"/>
    <property type="match status" value="1"/>
</dbReference>
<reference evidence="7" key="1">
    <citation type="journal article" date="2014" name="Nat. Commun.">
        <title>The tobacco genome sequence and its comparison with those of tomato and potato.</title>
        <authorList>
            <person name="Sierro N."/>
            <person name="Battey J.N."/>
            <person name="Ouadi S."/>
            <person name="Bakaher N."/>
            <person name="Bovet L."/>
            <person name="Willig A."/>
            <person name="Goepfert S."/>
            <person name="Peitsch M.C."/>
            <person name="Ivanov N.V."/>
        </authorList>
    </citation>
    <scope>NUCLEOTIDE SEQUENCE [LARGE SCALE GENOMIC DNA]</scope>
</reference>
<dbReference type="PROSITE" id="PS50191">
    <property type="entry name" value="CRAL_TRIO"/>
    <property type="match status" value="1"/>
</dbReference>
<sequence length="624" mass="70635">MSGPLDRFARPCFEGSSTHDERRERKSDFENSEDERRTRIGLLKKKALNASTKFKHSLKKKGRRKSDGRVSSVSIEDIRDAEELQAVDQFRQALILDDLLPERHDDYYMMLRFLKARKFDIDKAKHMWADMLQWRKEFGADTIIHDFQFQEQDEVSKYYPQGYHGIDKEGRPVYIERLGKVDPNKLMQVTTMDRYIRNHVREFEKTFAIKFPACTVAAKRQIDSSTTLLDVQGVGLKNFNKSARELIVRLQKIDGDNYPETLHQMFIINAGPGFRLLWNTVKSFLDPKTTSKIHVLGNKYQNKLLEIVDASELPEFLGGTCTCADQGGCLRSDKGPWQNPEILKMIGEARRARQVVKVVNSEGKVVYAKPRFPTVKGSDTSTAESGSEAEDIASPKAVRNYSHLRLTPVREEAKAGTSGYTTNFSGYDEYVPMVDKAVDSVWKKQTSFQRAAISKGMLPPADSQKPAGGLSTRILGLLLAFFTTVMMFFRSVLCRVTKKLPDPSNGQAQAVQEFTSDAISKEEFRPPSPIPAFTEAQLLSVVLKKLGELEGKVNTLQEKPSEMPYEKEELLNAAVCRVDALEAELIATKKALHEALMRQEELLAYIAGQEAAKAAKFQKKKFCF</sequence>
<evidence type="ECO:0000256" key="2">
    <source>
        <dbReference type="ARBA" id="ARBA00004395"/>
    </source>
</evidence>
<dbReference type="InterPro" id="IPR051026">
    <property type="entry name" value="PI/PC_transfer"/>
</dbReference>
<keyword evidence="5" id="KW-0175">Coiled coil</keyword>
<dbReference type="FunFam" id="3.40.525.10:FF:000011">
    <property type="entry name" value="SEC14 cytosolic factor"/>
    <property type="match status" value="1"/>
</dbReference>
<dbReference type="GeneID" id="107809173"/>
<protein>
    <submittedName>
        <fullName evidence="8">Phosphatidylinositol/phosphatidylcholine transfer protein SFH8 isoform X2</fullName>
    </submittedName>
</protein>
<dbReference type="InterPro" id="IPR011074">
    <property type="entry name" value="CRAL/TRIO_N_dom"/>
</dbReference>
<dbReference type="GO" id="GO:0005886">
    <property type="term" value="C:plasma membrane"/>
    <property type="evidence" value="ECO:0007669"/>
    <property type="project" value="UniProtKB-SubCell"/>
</dbReference>
<dbReference type="SUPFAM" id="SSF46938">
    <property type="entry name" value="CRAL/TRIO N-terminal domain"/>
    <property type="match status" value="1"/>
</dbReference>
<comment type="similarity">
    <text evidence="6">Belongs to the SFH family.</text>
</comment>
<dbReference type="PANTHER" id="PTHR45657:SF28">
    <property type="entry name" value="PHOSPHATIDYLINOSITOL_PHOSPHATIDYLCHOLINE TRANSFER PROTEIN SFH8-LIKE ISOFORM X1"/>
    <property type="match status" value="1"/>
</dbReference>
<keyword evidence="7" id="KW-1185">Reference proteome</keyword>
<dbReference type="CDD" id="cd00170">
    <property type="entry name" value="SEC14"/>
    <property type="match status" value="1"/>
</dbReference>
<dbReference type="Pfam" id="PF03765">
    <property type="entry name" value="CRAL_TRIO_N"/>
    <property type="match status" value="1"/>
</dbReference>
<dbReference type="RefSeq" id="XP_016489261.2">
    <property type="nucleotide sequence ID" value="XM_016633775.2"/>
</dbReference>
<dbReference type="RefSeq" id="XP_016489261.1">
    <property type="nucleotide sequence ID" value="XM_016633775.1"/>
</dbReference>
<dbReference type="SMART" id="SM01100">
    <property type="entry name" value="CRAL_TRIO_N"/>
    <property type="match status" value="1"/>
</dbReference>
<gene>
    <name evidence="8" type="primary">LOC107809173</name>
</gene>
<dbReference type="GO" id="GO:0000139">
    <property type="term" value="C:Golgi membrane"/>
    <property type="evidence" value="ECO:0007669"/>
    <property type="project" value="UniProtKB-SubCell"/>
</dbReference>
<evidence type="ECO:0000256" key="5">
    <source>
        <dbReference type="ARBA" id="ARBA00023054"/>
    </source>
</evidence>
<dbReference type="PANTHER" id="PTHR45657">
    <property type="entry name" value="CRAL-TRIO DOMAIN-CONTAINING PROTEIN YKL091C-RELATED"/>
    <property type="match status" value="1"/>
</dbReference>
<evidence type="ECO:0000256" key="6">
    <source>
        <dbReference type="ARBA" id="ARBA00038020"/>
    </source>
</evidence>
<keyword evidence="3" id="KW-0653">Protein transport</keyword>
<accession>A0A1S4BK69</accession>
<dbReference type="Pfam" id="PF00650">
    <property type="entry name" value="CRAL_TRIO"/>
    <property type="match status" value="1"/>
</dbReference>
<dbReference type="PRINTS" id="PR00180">
    <property type="entry name" value="CRETINALDHBP"/>
</dbReference>
<dbReference type="GO" id="GO:0015031">
    <property type="term" value="P:protein transport"/>
    <property type="evidence" value="ECO:0007669"/>
    <property type="project" value="UniProtKB-KW"/>
</dbReference>
<dbReference type="Gene3D" id="3.40.525.10">
    <property type="entry name" value="CRAL-TRIO lipid binding domain"/>
    <property type="match status" value="1"/>
</dbReference>
<keyword evidence="4" id="KW-0333">Golgi apparatus</keyword>
<evidence type="ECO:0000313" key="8">
    <source>
        <dbReference type="RefSeq" id="XP_016489261.2"/>
    </source>
</evidence>
<dbReference type="InterPro" id="IPR001251">
    <property type="entry name" value="CRAL-TRIO_dom"/>
</dbReference>
<dbReference type="OMA" id="SGWKKQP"/>
<dbReference type="SMART" id="SM00516">
    <property type="entry name" value="SEC14"/>
    <property type="match status" value="1"/>
</dbReference>
<proteinExistence type="inferred from homology"/>
<organism evidence="7 8">
    <name type="scientific">Nicotiana tabacum</name>
    <name type="common">Common tobacco</name>
    <dbReference type="NCBI Taxonomy" id="4097"/>
    <lineage>
        <taxon>Eukaryota</taxon>
        <taxon>Viridiplantae</taxon>
        <taxon>Streptophyta</taxon>
        <taxon>Embryophyta</taxon>
        <taxon>Tracheophyta</taxon>
        <taxon>Spermatophyta</taxon>
        <taxon>Magnoliopsida</taxon>
        <taxon>eudicotyledons</taxon>
        <taxon>Gunneridae</taxon>
        <taxon>Pentapetalae</taxon>
        <taxon>asterids</taxon>
        <taxon>lamiids</taxon>
        <taxon>Solanales</taxon>
        <taxon>Solanaceae</taxon>
        <taxon>Nicotianoideae</taxon>
        <taxon>Nicotianeae</taxon>
        <taxon>Nicotiana</taxon>
    </lineage>
</organism>
<evidence type="ECO:0000256" key="1">
    <source>
        <dbReference type="ARBA" id="ARBA00004202"/>
    </source>
</evidence>
<dbReference type="Proteomes" id="UP000790787">
    <property type="component" value="Chromosome 24"/>
</dbReference>
<evidence type="ECO:0000313" key="7">
    <source>
        <dbReference type="Proteomes" id="UP000790787"/>
    </source>
</evidence>
<dbReference type="InterPro" id="IPR036273">
    <property type="entry name" value="CRAL/TRIO_N_dom_sf"/>
</dbReference>
<dbReference type="OrthoDB" id="1434354at2759"/>
<name>A0A1S4BK69_TOBAC</name>
<comment type="subcellular location">
    <subcellularLocation>
        <location evidence="1">Cell membrane</location>
        <topology evidence="1">Peripheral membrane protein</topology>
    </subcellularLocation>
    <subcellularLocation>
        <location evidence="2">Golgi apparatus membrane</location>
        <topology evidence="2">Peripheral membrane protein</topology>
    </subcellularLocation>
</comment>
<evidence type="ECO:0000256" key="3">
    <source>
        <dbReference type="ARBA" id="ARBA00022927"/>
    </source>
</evidence>
<evidence type="ECO:0000256" key="4">
    <source>
        <dbReference type="ARBA" id="ARBA00023034"/>
    </source>
</evidence>